<sequence length="60" mass="6790">MKAPESRHHISDLEVILEKEKGEFEESLWNTLHREAGLSSSILKLKEIGQMKMVARAIGS</sequence>
<organism evidence="1 2">
    <name type="scientific">Vitis rotundifolia</name>
    <name type="common">Muscadine grape</name>
    <dbReference type="NCBI Taxonomy" id="103349"/>
    <lineage>
        <taxon>Eukaryota</taxon>
        <taxon>Viridiplantae</taxon>
        <taxon>Streptophyta</taxon>
        <taxon>Embryophyta</taxon>
        <taxon>Tracheophyta</taxon>
        <taxon>Spermatophyta</taxon>
        <taxon>Magnoliopsida</taxon>
        <taxon>eudicotyledons</taxon>
        <taxon>Gunneridae</taxon>
        <taxon>Pentapetalae</taxon>
        <taxon>rosids</taxon>
        <taxon>Vitales</taxon>
        <taxon>Vitaceae</taxon>
        <taxon>Viteae</taxon>
        <taxon>Vitis</taxon>
    </lineage>
</organism>
<accession>A0AA39DBF7</accession>
<name>A0AA39DBF7_VITRO</name>
<gene>
    <name evidence="1" type="ORF">PVL29_020896</name>
</gene>
<dbReference type="EMBL" id="JARBHA010000016">
    <property type="protein sequence ID" value="KAJ9678833.1"/>
    <property type="molecule type" value="Genomic_DNA"/>
</dbReference>
<proteinExistence type="predicted"/>
<evidence type="ECO:0000313" key="1">
    <source>
        <dbReference type="EMBL" id="KAJ9678833.1"/>
    </source>
</evidence>
<evidence type="ECO:0000313" key="2">
    <source>
        <dbReference type="Proteomes" id="UP001168098"/>
    </source>
</evidence>
<comment type="caution">
    <text evidence="1">The sequence shown here is derived from an EMBL/GenBank/DDBJ whole genome shotgun (WGS) entry which is preliminary data.</text>
</comment>
<keyword evidence="2" id="KW-1185">Reference proteome</keyword>
<reference evidence="1 2" key="1">
    <citation type="journal article" date="2023" name="BMC Biotechnol.">
        <title>Vitis rotundifolia cv Carlos genome sequencing.</title>
        <authorList>
            <person name="Huff M."/>
            <person name="Hulse-Kemp A."/>
            <person name="Scheffler B."/>
            <person name="Youngblood R."/>
            <person name="Simpson S."/>
            <person name="Babiker E."/>
            <person name="Staton M."/>
        </authorList>
    </citation>
    <scope>NUCLEOTIDE SEQUENCE [LARGE SCALE GENOMIC DNA]</scope>
    <source>
        <tissue evidence="1">Leaf</tissue>
    </source>
</reference>
<dbReference type="AlphaFoldDB" id="A0AA39DBF7"/>
<dbReference type="Proteomes" id="UP001168098">
    <property type="component" value="Unassembled WGS sequence"/>
</dbReference>
<protein>
    <submittedName>
        <fullName evidence="1">Uncharacterized protein</fullName>
    </submittedName>
</protein>